<dbReference type="Proteomes" id="UP001642464">
    <property type="component" value="Unassembled WGS sequence"/>
</dbReference>
<accession>A0ABP0M4E7</accession>
<feature type="non-terminal residue" evidence="1">
    <location>
        <position position="101"/>
    </location>
</feature>
<organism evidence="1 2">
    <name type="scientific">Durusdinium trenchii</name>
    <dbReference type="NCBI Taxonomy" id="1381693"/>
    <lineage>
        <taxon>Eukaryota</taxon>
        <taxon>Sar</taxon>
        <taxon>Alveolata</taxon>
        <taxon>Dinophyceae</taxon>
        <taxon>Suessiales</taxon>
        <taxon>Symbiodiniaceae</taxon>
        <taxon>Durusdinium</taxon>
    </lineage>
</organism>
<comment type="caution">
    <text evidence="1">The sequence shown here is derived from an EMBL/GenBank/DDBJ whole genome shotgun (WGS) entry which is preliminary data.</text>
</comment>
<reference evidence="1 2" key="1">
    <citation type="submission" date="2024-02" db="EMBL/GenBank/DDBJ databases">
        <authorList>
            <person name="Chen Y."/>
            <person name="Shah S."/>
            <person name="Dougan E. K."/>
            <person name="Thang M."/>
            <person name="Chan C."/>
        </authorList>
    </citation>
    <scope>NUCLEOTIDE SEQUENCE [LARGE SCALE GENOMIC DNA]</scope>
</reference>
<evidence type="ECO:0008006" key="3">
    <source>
        <dbReference type="Google" id="ProtNLM"/>
    </source>
</evidence>
<protein>
    <recommendedName>
        <fullName evidence="3">BLOC-1-related complex subunit 7</fullName>
    </recommendedName>
</protein>
<proteinExistence type="predicted"/>
<keyword evidence="2" id="KW-1185">Reference proteome</keyword>
<evidence type="ECO:0000313" key="1">
    <source>
        <dbReference type="EMBL" id="CAK9046350.1"/>
    </source>
</evidence>
<name>A0ABP0M4E7_9DINO</name>
<sequence length="101" mass="10843">TETAAQQVLGRHVSEMVTEEEWKGPMAEILSGRSSGPVETSLRARKACAGLDVVLSTLPKMETDHVSHTEGVVCLVQDVTALKASLAASARVAKEMRRLLD</sequence>
<feature type="non-terminal residue" evidence="1">
    <location>
        <position position="1"/>
    </location>
</feature>
<evidence type="ECO:0000313" key="2">
    <source>
        <dbReference type="Proteomes" id="UP001642464"/>
    </source>
</evidence>
<dbReference type="EMBL" id="CAXAMM010019735">
    <property type="protein sequence ID" value="CAK9046350.1"/>
    <property type="molecule type" value="Genomic_DNA"/>
</dbReference>
<gene>
    <name evidence="1" type="ORF">SCF082_LOCUS26106</name>
</gene>